<comment type="caution">
    <text evidence="2">The sequence shown here is derived from an EMBL/GenBank/DDBJ whole genome shotgun (WGS) entry which is preliminary data.</text>
</comment>
<accession>A0AAW7T2K7</accession>
<name>A0AAW7T2K7_BURVI</name>
<dbReference type="EMBL" id="JAUJRV010000011">
    <property type="protein sequence ID" value="MDN7796442.1"/>
    <property type="molecule type" value="Genomic_DNA"/>
</dbReference>
<dbReference type="Proteomes" id="UP001171620">
    <property type="component" value="Unassembled WGS sequence"/>
</dbReference>
<protein>
    <recommendedName>
        <fullName evidence="4">CS1 type fimbrial major subunit</fullName>
    </recommendedName>
</protein>
<evidence type="ECO:0008006" key="4">
    <source>
        <dbReference type="Google" id="ProtNLM"/>
    </source>
</evidence>
<feature type="chain" id="PRO_5043723307" description="CS1 type fimbrial major subunit" evidence="1">
    <location>
        <begin position="22"/>
        <end position="173"/>
    </location>
</feature>
<dbReference type="AlphaFoldDB" id="A0AAW7T2K7"/>
<dbReference type="Gene3D" id="2.60.40.2040">
    <property type="entry name" value="CFA/I fimbrial subunit E, pilin domain"/>
    <property type="match status" value="1"/>
</dbReference>
<reference evidence="2" key="1">
    <citation type="submission" date="2023-07" db="EMBL/GenBank/DDBJ databases">
        <title>A collection of bacterial strains from the Burkholderia cepacia Research Laboratory and Repository.</title>
        <authorList>
            <person name="Lipuma J."/>
            <person name="Spilker T."/>
            <person name="Caverly L."/>
        </authorList>
    </citation>
    <scope>NUCLEOTIDE SEQUENCE</scope>
    <source>
        <strain evidence="2">AU44268</strain>
    </source>
</reference>
<evidence type="ECO:0000313" key="3">
    <source>
        <dbReference type="Proteomes" id="UP001171620"/>
    </source>
</evidence>
<keyword evidence="1" id="KW-0732">Signal</keyword>
<dbReference type="RefSeq" id="WP_155626816.1">
    <property type="nucleotide sequence ID" value="NZ_JAUJRV010000011.1"/>
</dbReference>
<gene>
    <name evidence="2" type="ORF">QZM33_16005</name>
</gene>
<sequence>MAIKKIALCISAMAIVGVAHADQTTQTINILADIPTATSFVQPYDGWGPHGDITFEYDVFKKALQSAKPVNLKMENNVGGSKAGVIKASLGYPAVLSDGTAADDIPVDVKIHSESVKEWVKLTTTPQKIYENAKGDAENGEMRLIPDAKAVPKAGAHYEGTVDLVFDFEPATT</sequence>
<organism evidence="2 3">
    <name type="scientific">Burkholderia vietnamiensis</name>
    <dbReference type="NCBI Taxonomy" id="60552"/>
    <lineage>
        <taxon>Bacteria</taxon>
        <taxon>Pseudomonadati</taxon>
        <taxon>Pseudomonadota</taxon>
        <taxon>Betaproteobacteria</taxon>
        <taxon>Burkholderiales</taxon>
        <taxon>Burkholderiaceae</taxon>
        <taxon>Burkholderia</taxon>
        <taxon>Burkholderia cepacia complex</taxon>
    </lineage>
</organism>
<feature type="signal peptide" evidence="1">
    <location>
        <begin position="1"/>
        <end position="21"/>
    </location>
</feature>
<evidence type="ECO:0000313" key="2">
    <source>
        <dbReference type="EMBL" id="MDN7796442.1"/>
    </source>
</evidence>
<proteinExistence type="predicted"/>
<evidence type="ECO:0000256" key="1">
    <source>
        <dbReference type="SAM" id="SignalP"/>
    </source>
</evidence>